<reference evidence="14" key="1">
    <citation type="journal article" date="2020" name="Biotechnol. Biofuels">
        <title>New insights from the biogas microbiome by comprehensive genome-resolved metagenomics of nearly 1600 species originating from multiple anaerobic digesters.</title>
        <authorList>
            <person name="Campanaro S."/>
            <person name="Treu L."/>
            <person name="Rodriguez-R L.M."/>
            <person name="Kovalovszki A."/>
            <person name="Ziels R.M."/>
            <person name="Maus I."/>
            <person name="Zhu X."/>
            <person name="Kougias P.G."/>
            <person name="Basile A."/>
            <person name="Luo G."/>
            <person name="Schluter A."/>
            <person name="Konstantinidis K.T."/>
            <person name="Angelidaki I."/>
        </authorList>
    </citation>
    <scope>NUCLEOTIDE SEQUENCE</scope>
    <source>
        <strain evidence="14">AS06rmzACSIP_7</strain>
    </source>
</reference>
<dbReference type="Gene3D" id="1.20.5.440">
    <property type="entry name" value="ATP synthase delta/epsilon subunit, C-terminal domain"/>
    <property type="match status" value="1"/>
</dbReference>
<comment type="caution">
    <text evidence="14">The sequence shown here is derived from an EMBL/GenBank/DDBJ whole genome shotgun (WGS) entry which is preliminary data.</text>
</comment>
<accession>A0A971M868</accession>
<evidence type="ECO:0000256" key="10">
    <source>
        <dbReference type="RuleBase" id="RU003656"/>
    </source>
</evidence>
<dbReference type="Gene3D" id="2.60.15.10">
    <property type="entry name" value="F0F1 ATP synthase delta/epsilon subunit, N-terminal"/>
    <property type="match status" value="1"/>
</dbReference>
<dbReference type="InterPro" id="IPR020547">
    <property type="entry name" value="ATP_synth_F1_esu_C"/>
</dbReference>
<evidence type="ECO:0000256" key="3">
    <source>
        <dbReference type="ARBA" id="ARBA00005712"/>
    </source>
</evidence>
<keyword evidence="6 9" id="KW-0472">Membrane</keyword>
<evidence type="ECO:0000256" key="8">
    <source>
        <dbReference type="ARBA" id="ARBA00023310"/>
    </source>
</evidence>
<reference evidence="14" key="2">
    <citation type="submission" date="2020-01" db="EMBL/GenBank/DDBJ databases">
        <authorList>
            <person name="Campanaro S."/>
        </authorList>
    </citation>
    <scope>NUCLEOTIDE SEQUENCE</scope>
    <source>
        <strain evidence="14">AS06rmzACSIP_7</strain>
    </source>
</reference>
<evidence type="ECO:0000256" key="1">
    <source>
        <dbReference type="ARBA" id="ARBA00003543"/>
    </source>
</evidence>
<evidence type="ECO:0000256" key="7">
    <source>
        <dbReference type="ARBA" id="ARBA00023196"/>
    </source>
</evidence>
<sequence>MVSMLNLEIITPEKVLVSEEVDMVEAKGSLGEFGVLPGHIQFLTVLEIGEVRYTKDGKTSYLATSGGFGEVADDKVTFLLDTAEFADDIDLERAKIAMEEAQERLKELEMDTAEYRMYELALLRALARLQVASKKL</sequence>
<dbReference type="PANTHER" id="PTHR13822:SF10">
    <property type="entry name" value="ATP SYNTHASE EPSILON CHAIN, CHLOROPLASTIC"/>
    <property type="match status" value="1"/>
</dbReference>
<proteinExistence type="inferred from homology"/>
<evidence type="ECO:0000256" key="11">
    <source>
        <dbReference type="SAM" id="Coils"/>
    </source>
</evidence>
<keyword evidence="5 9" id="KW-0406">Ion transport</keyword>
<dbReference type="Proteomes" id="UP000777265">
    <property type="component" value="Unassembled WGS sequence"/>
</dbReference>
<dbReference type="SUPFAM" id="SSF51344">
    <property type="entry name" value="Epsilon subunit of F1F0-ATP synthase N-terminal domain"/>
    <property type="match status" value="1"/>
</dbReference>
<feature type="domain" description="ATP synthase epsilon subunit C-terminal" evidence="12">
    <location>
        <begin position="87"/>
        <end position="132"/>
    </location>
</feature>
<keyword evidence="4 9" id="KW-0813">Transport</keyword>
<keyword evidence="9" id="KW-1003">Cell membrane</keyword>
<dbReference type="Pfam" id="PF02823">
    <property type="entry name" value="ATP-synt_DE_N"/>
    <property type="match status" value="1"/>
</dbReference>
<dbReference type="Pfam" id="PF00401">
    <property type="entry name" value="ATP-synt_DE"/>
    <property type="match status" value="1"/>
</dbReference>
<dbReference type="NCBIfam" id="NF009980">
    <property type="entry name" value="PRK13446.1"/>
    <property type="match status" value="1"/>
</dbReference>
<dbReference type="PANTHER" id="PTHR13822">
    <property type="entry name" value="ATP SYNTHASE DELTA/EPSILON CHAIN"/>
    <property type="match status" value="1"/>
</dbReference>
<dbReference type="GO" id="GO:0005524">
    <property type="term" value="F:ATP binding"/>
    <property type="evidence" value="ECO:0007669"/>
    <property type="project" value="UniProtKB-UniRule"/>
</dbReference>
<dbReference type="CDD" id="cd12152">
    <property type="entry name" value="F1-ATPase_delta"/>
    <property type="match status" value="1"/>
</dbReference>
<comment type="subunit">
    <text evidence="9 10">F-type ATPases have 2 components, CF(1) - the catalytic core - and CF(0) - the membrane proton channel. CF(1) has five subunits: alpha(3), beta(3), gamma(1), delta(1), epsilon(1). CF(0) has three main subunits: a, b and c.</text>
</comment>
<comment type="subcellular location">
    <subcellularLocation>
        <location evidence="9">Cell membrane</location>
        <topology evidence="9">Peripheral membrane protein</topology>
    </subcellularLocation>
    <subcellularLocation>
        <location evidence="2">Endomembrane system</location>
        <topology evidence="2">Peripheral membrane protein</topology>
    </subcellularLocation>
</comment>
<gene>
    <name evidence="9" type="primary">atpC</name>
    <name evidence="14" type="ORF">GXY80_15770</name>
</gene>
<dbReference type="GO" id="GO:0012505">
    <property type="term" value="C:endomembrane system"/>
    <property type="evidence" value="ECO:0007669"/>
    <property type="project" value="UniProtKB-SubCell"/>
</dbReference>
<organism evidence="14 15">
    <name type="scientific">Syntrophorhabdus aromaticivorans</name>
    <dbReference type="NCBI Taxonomy" id="328301"/>
    <lineage>
        <taxon>Bacteria</taxon>
        <taxon>Pseudomonadati</taxon>
        <taxon>Thermodesulfobacteriota</taxon>
        <taxon>Syntrophorhabdia</taxon>
        <taxon>Syntrophorhabdales</taxon>
        <taxon>Syntrophorhabdaceae</taxon>
        <taxon>Syntrophorhabdus</taxon>
    </lineage>
</organism>
<comment type="function">
    <text evidence="1 9">Produces ATP from ADP in the presence of a proton gradient across the membrane.</text>
</comment>
<name>A0A971M868_9BACT</name>
<dbReference type="InterPro" id="IPR020546">
    <property type="entry name" value="ATP_synth_F1_dsu/esu_N"/>
</dbReference>
<evidence type="ECO:0000256" key="5">
    <source>
        <dbReference type="ARBA" id="ARBA00023065"/>
    </source>
</evidence>
<protein>
    <recommendedName>
        <fullName evidence="9">ATP synthase epsilon chain</fullName>
    </recommendedName>
    <alternativeName>
        <fullName evidence="9">ATP synthase F1 sector epsilon subunit</fullName>
    </alternativeName>
    <alternativeName>
        <fullName evidence="9">F-ATPase epsilon subunit</fullName>
    </alternativeName>
</protein>
<dbReference type="InterPro" id="IPR001469">
    <property type="entry name" value="ATP_synth_F1_dsu/esu"/>
</dbReference>
<evidence type="ECO:0000256" key="6">
    <source>
        <dbReference type="ARBA" id="ARBA00023136"/>
    </source>
</evidence>
<dbReference type="NCBIfam" id="TIGR01216">
    <property type="entry name" value="ATP_synt_epsi"/>
    <property type="match status" value="1"/>
</dbReference>
<evidence type="ECO:0000313" key="14">
    <source>
        <dbReference type="EMBL" id="NLW36911.1"/>
    </source>
</evidence>
<dbReference type="GO" id="GO:0046933">
    <property type="term" value="F:proton-transporting ATP synthase activity, rotational mechanism"/>
    <property type="evidence" value="ECO:0007669"/>
    <property type="project" value="UniProtKB-UniRule"/>
</dbReference>
<keyword evidence="11" id="KW-0175">Coiled coil</keyword>
<evidence type="ECO:0000256" key="4">
    <source>
        <dbReference type="ARBA" id="ARBA00022448"/>
    </source>
</evidence>
<evidence type="ECO:0000259" key="13">
    <source>
        <dbReference type="Pfam" id="PF02823"/>
    </source>
</evidence>
<dbReference type="GO" id="GO:0005886">
    <property type="term" value="C:plasma membrane"/>
    <property type="evidence" value="ECO:0007669"/>
    <property type="project" value="UniProtKB-SubCell"/>
</dbReference>
<keyword evidence="8 9" id="KW-0066">ATP synthesis</keyword>
<evidence type="ECO:0000313" key="15">
    <source>
        <dbReference type="Proteomes" id="UP000777265"/>
    </source>
</evidence>
<dbReference type="AlphaFoldDB" id="A0A971M868"/>
<dbReference type="HAMAP" id="MF_00530">
    <property type="entry name" value="ATP_synth_epsil_bac"/>
    <property type="match status" value="1"/>
</dbReference>
<evidence type="ECO:0000256" key="2">
    <source>
        <dbReference type="ARBA" id="ARBA00004184"/>
    </source>
</evidence>
<dbReference type="EMBL" id="JAAYEE010000320">
    <property type="protein sequence ID" value="NLW36911.1"/>
    <property type="molecule type" value="Genomic_DNA"/>
</dbReference>
<feature type="coiled-coil region" evidence="11">
    <location>
        <begin position="91"/>
        <end position="118"/>
    </location>
</feature>
<keyword evidence="9" id="KW-0375">Hydrogen ion transport</keyword>
<dbReference type="GO" id="GO:0045259">
    <property type="term" value="C:proton-transporting ATP synthase complex"/>
    <property type="evidence" value="ECO:0007669"/>
    <property type="project" value="UniProtKB-KW"/>
</dbReference>
<dbReference type="InterPro" id="IPR036771">
    <property type="entry name" value="ATPsynth_dsu/esu_N"/>
</dbReference>
<keyword evidence="7 9" id="KW-0139">CF(1)</keyword>
<comment type="similarity">
    <text evidence="3 9 10">Belongs to the ATPase epsilon chain family.</text>
</comment>
<evidence type="ECO:0000256" key="9">
    <source>
        <dbReference type="HAMAP-Rule" id="MF_00530"/>
    </source>
</evidence>
<evidence type="ECO:0000259" key="12">
    <source>
        <dbReference type="Pfam" id="PF00401"/>
    </source>
</evidence>
<feature type="domain" description="ATP synthase F1 complex delta/epsilon subunit N-terminal" evidence="13">
    <location>
        <begin position="5"/>
        <end position="83"/>
    </location>
</feature>